<dbReference type="EMBL" id="LN681225">
    <property type="protein sequence ID" value="CEK09220.1"/>
    <property type="molecule type" value="Genomic_DNA"/>
</dbReference>
<dbReference type="OrthoDB" id="5640921at2"/>
<protein>
    <recommendedName>
        <fullName evidence="3">HTH cro/C1-type domain-containing protein</fullName>
    </recommendedName>
</protein>
<proteinExistence type="predicted"/>
<evidence type="ECO:0000313" key="1">
    <source>
        <dbReference type="EMBL" id="CEK09220.1"/>
    </source>
</evidence>
<sequence>MSNKKLSERLNNELDALGVPGLMIERVEVCSKLFKLPKFKAEAVLNGMILDTLSIQTIAKELEVSADWLLGLKNEKDKQH</sequence>
<accession>A0A0A8UK39</accession>
<reference evidence="2" key="1">
    <citation type="submission" date="2014-09" db="EMBL/GenBank/DDBJ databases">
        <authorList>
            <person name="Gomez-Valero L."/>
        </authorList>
    </citation>
    <scope>NUCLEOTIDE SEQUENCE [LARGE SCALE GENOMIC DNA]</scope>
    <source>
        <strain evidence="2">ATCC35250</strain>
    </source>
</reference>
<organism evidence="1 2">
    <name type="scientific">Legionella hackeliae</name>
    <dbReference type="NCBI Taxonomy" id="449"/>
    <lineage>
        <taxon>Bacteria</taxon>
        <taxon>Pseudomonadati</taxon>
        <taxon>Pseudomonadota</taxon>
        <taxon>Gammaproteobacteria</taxon>
        <taxon>Legionellales</taxon>
        <taxon>Legionellaceae</taxon>
        <taxon>Legionella</taxon>
    </lineage>
</organism>
<evidence type="ECO:0000313" key="2">
    <source>
        <dbReference type="Proteomes" id="UP000032803"/>
    </source>
</evidence>
<dbReference type="AlphaFoldDB" id="A0A0A8UK39"/>
<dbReference type="KEGG" id="lha:LHA_0101"/>
<evidence type="ECO:0008006" key="3">
    <source>
        <dbReference type="Google" id="ProtNLM"/>
    </source>
</evidence>
<keyword evidence="2" id="KW-1185">Reference proteome</keyword>
<dbReference type="PATRIC" id="fig|449.7.peg.1886"/>
<dbReference type="RefSeq" id="WP_045104796.1">
    <property type="nucleotide sequence ID" value="NZ_LN681225.1"/>
</dbReference>
<name>A0A0A8UK39_LEGHA</name>
<dbReference type="HOGENOM" id="CLU_186023_0_0_6"/>
<dbReference type="Proteomes" id="UP000032803">
    <property type="component" value="Chromosome I"/>
</dbReference>
<gene>
    <name evidence="1" type="ORF">LHA_0101</name>
</gene>